<evidence type="ECO:0000313" key="2">
    <source>
        <dbReference type="Proteomes" id="UP000282620"/>
    </source>
</evidence>
<keyword evidence="2" id="KW-1185">Reference proteome</keyword>
<reference evidence="2" key="1">
    <citation type="submission" date="2018-08" db="EMBL/GenBank/DDBJ databases">
        <title>Complete Genome of Klebsiella pneumoniae Siphophage Seifer.</title>
        <authorList>
            <person name="Salazar A.J."/>
            <person name="Lessor L."/>
            <person name="O'Leary C.J."/>
            <person name="Gill J."/>
            <person name="Liu M."/>
        </authorList>
    </citation>
    <scope>NUCLEOTIDE SEQUENCE [LARGE SCALE GENOMIC DNA]</scope>
</reference>
<gene>
    <name evidence="1" type="ORF">CPT_Seifer_024</name>
</gene>
<name>A0A3B8DHV8_9CAUD</name>
<sequence length="232" mass="25773">MSLSDFTPDTEEIIIKRAKKGDVAFEVRGLSFQDISKIVRVHYDDLEGLFDIYETHGGSDLSYVAMGKFAMGLINDAPGLVAHIIALAADDEANLEKAQRLPLTAQIDALKAIGRLTFSDVEDIKKMLRKAMDLMRDTKAGLTPESTAKGKKVIRFHNELREGVSFLMSQGHPDARRYPLGYLWSEIKIARRRVNMHMVTESTLLQALLASVMNGKKGGPHYKKLIKGLSDG</sequence>
<protein>
    <submittedName>
        <fullName evidence="1">Tail assembly chaperone</fullName>
    </submittedName>
</protein>
<evidence type="ECO:0000313" key="1">
    <source>
        <dbReference type="EMBL" id="AYJ72806.1"/>
    </source>
</evidence>
<proteinExistence type="predicted"/>
<dbReference type="Proteomes" id="UP000282620">
    <property type="component" value="Segment"/>
</dbReference>
<dbReference type="EMBL" id="MH817999">
    <property type="protein sequence ID" value="AYJ72806.1"/>
    <property type="molecule type" value="Genomic_DNA"/>
</dbReference>
<dbReference type="InterPro" id="IPR057378">
    <property type="entry name" value="Pre_tape_measure"/>
</dbReference>
<dbReference type="Pfam" id="PF23789">
    <property type="entry name" value="Pre_tape_measure"/>
    <property type="match status" value="1"/>
</dbReference>
<organism evidence="1 2">
    <name type="scientific">Klebsiella phage Seifer</name>
    <dbReference type="NCBI Taxonomy" id="2315475"/>
    <lineage>
        <taxon>Viruses</taxon>
        <taxon>Duplodnaviria</taxon>
        <taxon>Heunggongvirae</taxon>
        <taxon>Uroviricota</taxon>
        <taxon>Caudoviricetes</taxon>
        <taxon>Casjensviridae</taxon>
        <taxon>Yonseivirus</taxon>
        <taxon>Yonseivirus seifer</taxon>
    </lineage>
</organism>
<accession>A0A3B8DHV8</accession>